<reference evidence="2" key="1">
    <citation type="submission" date="2022-11" db="UniProtKB">
        <authorList>
            <consortium name="WormBaseParasite"/>
        </authorList>
    </citation>
    <scope>IDENTIFICATION</scope>
</reference>
<dbReference type="WBParaSite" id="ES5_v2.g26892.t1">
    <property type="protein sequence ID" value="ES5_v2.g26892.t1"/>
    <property type="gene ID" value="ES5_v2.g26892"/>
</dbReference>
<proteinExistence type="predicted"/>
<protein>
    <submittedName>
        <fullName evidence="2">Uncharacterized protein</fullName>
    </submittedName>
</protein>
<name>A0AC34GB06_9BILA</name>
<organism evidence="1 2">
    <name type="scientific">Panagrolaimus sp. ES5</name>
    <dbReference type="NCBI Taxonomy" id="591445"/>
    <lineage>
        <taxon>Eukaryota</taxon>
        <taxon>Metazoa</taxon>
        <taxon>Ecdysozoa</taxon>
        <taxon>Nematoda</taxon>
        <taxon>Chromadorea</taxon>
        <taxon>Rhabditida</taxon>
        <taxon>Tylenchina</taxon>
        <taxon>Panagrolaimomorpha</taxon>
        <taxon>Panagrolaimoidea</taxon>
        <taxon>Panagrolaimidae</taxon>
        <taxon>Panagrolaimus</taxon>
    </lineage>
</organism>
<evidence type="ECO:0000313" key="2">
    <source>
        <dbReference type="WBParaSite" id="ES5_v2.g26892.t1"/>
    </source>
</evidence>
<sequence length="142" mass="15472">PAQTGQQQPPPPVGGGGVGDGFQQHEKNEIMQGVRDLSTSIRDMKNYVNEIFTRTYNLEQKLGGPAATTAQDQAKQQLDNLQNDIRQIRATQIAQGSAPQVNTADCSNCLGATLFVLVAIVQSGIILVFVFIRSKHDKAKFY</sequence>
<accession>A0AC34GB06</accession>
<evidence type="ECO:0000313" key="1">
    <source>
        <dbReference type="Proteomes" id="UP000887579"/>
    </source>
</evidence>
<dbReference type="Proteomes" id="UP000887579">
    <property type="component" value="Unplaced"/>
</dbReference>